<proteinExistence type="predicted"/>
<reference evidence="4 5" key="1">
    <citation type="submission" date="2018-06" db="EMBL/GenBank/DDBJ databases">
        <title>Echinicola strongylocentroti sp. nov., isolated from a sea urchin Strongylocentrotus intermedius.</title>
        <authorList>
            <person name="Bae S.S."/>
        </authorList>
    </citation>
    <scope>NUCLEOTIDE SEQUENCE [LARGE SCALE GENOMIC DNA]</scope>
    <source>
        <strain evidence="4 5">MEBiC08714</strain>
    </source>
</reference>
<feature type="transmembrane region" description="Helical" evidence="1">
    <location>
        <begin position="71"/>
        <end position="92"/>
    </location>
</feature>
<dbReference type="EMBL" id="CP030041">
    <property type="protein sequence ID" value="AWW29659.1"/>
    <property type="molecule type" value="Genomic_DNA"/>
</dbReference>
<evidence type="ECO:0000256" key="1">
    <source>
        <dbReference type="SAM" id="Phobius"/>
    </source>
</evidence>
<keyword evidence="1" id="KW-1133">Transmembrane helix</keyword>
<keyword evidence="5" id="KW-1185">Reference proteome</keyword>
<organism evidence="4 5">
    <name type="scientific">Echinicola strongylocentroti</name>
    <dbReference type="NCBI Taxonomy" id="1795355"/>
    <lineage>
        <taxon>Bacteria</taxon>
        <taxon>Pseudomonadati</taxon>
        <taxon>Bacteroidota</taxon>
        <taxon>Cytophagia</taxon>
        <taxon>Cytophagales</taxon>
        <taxon>Cyclobacteriaceae</taxon>
        <taxon>Echinicola</taxon>
    </lineage>
</organism>
<dbReference type="PANTHER" id="PTHR30273">
    <property type="entry name" value="PERIPLASMIC SIGNAL SENSOR AND SIGMA FACTOR ACTIVATOR FECR-RELATED"/>
    <property type="match status" value="1"/>
</dbReference>
<evidence type="ECO:0000259" key="2">
    <source>
        <dbReference type="Pfam" id="PF04773"/>
    </source>
</evidence>
<dbReference type="PIRSF" id="PIRSF018266">
    <property type="entry name" value="FecR"/>
    <property type="match status" value="1"/>
</dbReference>
<name>A0A2Z4IFV1_9BACT</name>
<dbReference type="AlphaFoldDB" id="A0A2Z4IFV1"/>
<evidence type="ECO:0000313" key="5">
    <source>
        <dbReference type="Proteomes" id="UP000248688"/>
    </source>
</evidence>
<dbReference type="InterPro" id="IPR012373">
    <property type="entry name" value="Ferrdict_sens_TM"/>
</dbReference>
<feature type="domain" description="Protein FecR C-terminal" evidence="3">
    <location>
        <begin position="240"/>
        <end position="305"/>
    </location>
</feature>
<accession>A0A2Z4IFV1</accession>
<dbReference type="PANTHER" id="PTHR30273:SF2">
    <property type="entry name" value="PROTEIN FECR"/>
    <property type="match status" value="1"/>
</dbReference>
<dbReference type="GO" id="GO:0016989">
    <property type="term" value="F:sigma factor antagonist activity"/>
    <property type="evidence" value="ECO:0007669"/>
    <property type="project" value="TreeGrafter"/>
</dbReference>
<evidence type="ECO:0000313" key="4">
    <source>
        <dbReference type="EMBL" id="AWW29659.1"/>
    </source>
</evidence>
<evidence type="ECO:0000259" key="3">
    <source>
        <dbReference type="Pfam" id="PF16344"/>
    </source>
</evidence>
<dbReference type="Gene3D" id="2.60.120.1440">
    <property type="match status" value="1"/>
</dbReference>
<dbReference type="InterPro" id="IPR032508">
    <property type="entry name" value="FecR_C"/>
</dbReference>
<dbReference type="Proteomes" id="UP000248688">
    <property type="component" value="Chromosome"/>
</dbReference>
<keyword evidence="1" id="KW-0472">Membrane</keyword>
<protein>
    <recommendedName>
        <fullName evidence="6">FecR family protein</fullName>
    </recommendedName>
</protein>
<dbReference type="Gene3D" id="3.55.50.30">
    <property type="match status" value="1"/>
</dbReference>
<feature type="domain" description="FecR protein" evidence="2">
    <location>
        <begin position="104"/>
        <end position="198"/>
    </location>
</feature>
<keyword evidence="1" id="KW-0812">Transmembrane</keyword>
<dbReference type="InterPro" id="IPR006860">
    <property type="entry name" value="FecR"/>
</dbReference>
<sequence length="311" mass="35514">MEARRLKYLLDNIKKLDFDEQEELNNWYQSFDKKPDDTHLMALRKNPIPTQDRIYKKILTEIKGRAKARKMWSYGIAASVACILSIGVFLLINKQYNKPQINEVAAGMGEQKYLKLEDGTEIWLNAQSKIMFPIAFSDTEREVSLSGEAYFKVEKDSTKPFRVVTDNLTTSVLGTEFNVNAYKNQDFVSVALVEGSVRLRAGDMVSLLGPGQKGSLKKETSSFNIEQFDVTDEMGWMRGELIFNGVSLGEIAKRLKRSFGIEIEFAKKGYATYEFTGKFKDEELSIILTAIARAHELKFRTVGDQKIEFYK</sequence>
<dbReference type="RefSeq" id="WP_112783057.1">
    <property type="nucleotide sequence ID" value="NZ_CP030041.1"/>
</dbReference>
<dbReference type="Pfam" id="PF04773">
    <property type="entry name" value="FecR"/>
    <property type="match status" value="1"/>
</dbReference>
<dbReference type="OrthoDB" id="1452822at2"/>
<dbReference type="Pfam" id="PF16344">
    <property type="entry name" value="FecR_C"/>
    <property type="match status" value="1"/>
</dbReference>
<dbReference type="KEGG" id="est:DN752_05725"/>
<gene>
    <name evidence="4" type="ORF">DN752_05725</name>
</gene>
<evidence type="ECO:0008006" key="6">
    <source>
        <dbReference type="Google" id="ProtNLM"/>
    </source>
</evidence>